<evidence type="ECO:0008006" key="4">
    <source>
        <dbReference type="Google" id="ProtNLM"/>
    </source>
</evidence>
<dbReference type="OrthoDB" id="334910at2"/>
<protein>
    <recommendedName>
        <fullName evidence="4">DUF3015 domain-containing protein</fullName>
    </recommendedName>
</protein>
<sequence>MKKLTLIQAGALTTALLIGVAPATHAQDNTGAGCGLGAKVMDGKSGKGANILASLLNGVVPNTFFMTTGGGTMGCDPTQTVQNEQATEIFVASNMDQLSTDVAQGGGEHLNVLANLMGIADEDRASFQQLAQQHYDQLFVSEGDAKGIIQTMEVAMLNDSNLSKYAVN</sequence>
<evidence type="ECO:0000313" key="2">
    <source>
        <dbReference type="EMBL" id="ASJ72582.1"/>
    </source>
</evidence>
<organism evidence="2 3">
    <name type="scientific">Granulosicoccus antarcticus IMCC3135</name>
    <dbReference type="NCBI Taxonomy" id="1192854"/>
    <lineage>
        <taxon>Bacteria</taxon>
        <taxon>Pseudomonadati</taxon>
        <taxon>Pseudomonadota</taxon>
        <taxon>Gammaproteobacteria</taxon>
        <taxon>Chromatiales</taxon>
        <taxon>Granulosicoccaceae</taxon>
        <taxon>Granulosicoccus</taxon>
    </lineage>
</organism>
<dbReference type="RefSeq" id="WP_088917882.1">
    <property type="nucleotide sequence ID" value="NZ_CP018632.1"/>
</dbReference>
<feature type="chain" id="PRO_5016376514" description="DUF3015 domain-containing protein" evidence="1">
    <location>
        <begin position="27"/>
        <end position="168"/>
    </location>
</feature>
<evidence type="ECO:0000313" key="3">
    <source>
        <dbReference type="Proteomes" id="UP000250079"/>
    </source>
</evidence>
<dbReference type="KEGG" id="gai:IMCC3135_12470"/>
<proteinExistence type="predicted"/>
<dbReference type="EMBL" id="CP018632">
    <property type="protein sequence ID" value="ASJ72582.1"/>
    <property type="molecule type" value="Genomic_DNA"/>
</dbReference>
<name>A0A2Z2NMB3_9GAMM</name>
<dbReference type="Pfam" id="PF11220">
    <property type="entry name" value="DUF3015"/>
    <property type="match status" value="1"/>
</dbReference>
<keyword evidence="1" id="KW-0732">Signal</keyword>
<keyword evidence="3" id="KW-1185">Reference proteome</keyword>
<gene>
    <name evidence="2" type="ORF">IMCC3135_12470</name>
</gene>
<reference evidence="2 3" key="1">
    <citation type="submission" date="2016-12" db="EMBL/GenBank/DDBJ databases">
        <authorList>
            <person name="Song W.-J."/>
            <person name="Kurnit D.M."/>
        </authorList>
    </citation>
    <scope>NUCLEOTIDE SEQUENCE [LARGE SCALE GENOMIC DNA]</scope>
    <source>
        <strain evidence="2 3">IMCC3135</strain>
    </source>
</reference>
<dbReference type="AlphaFoldDB" id="A0A2Z2NMB3"/>
<feature type="signal peptide" evidence="1">
    <location>
        <begin position="1"/>
        <end position="26"/>
    </location>
</feature>
<dbReference type="Proteomes" id="UP000250079">
    <property type="component" value="Chromosome"/>
</dbReference>
<evidence type="ECO:0000256" key="1">
    <source>
        <dbReference type="SAM" id="SignalP"/>
    </source>
</evidence>
<accession>A0A2Z2NMB3</accession>
<dbReference type="InterPro" id="IPR021383">
    <property type="entry name" value="DUF3015"/>
</dbReference>